<evidence type="ECO:0000256" key="2">
    <source>
        <dbReference type="ARBA" id="ARBA00023242"/>
    </source>
</evidence>
<dbReference type="Proteomes" id="UP000199727">
    <property type="component" value="Unassembled WGS sequence"/>
</dbReference>
<dbReference type="PANTHER" id="PTHR46910:SF40">
    <property type="entry name" value="ZN(II)2CYS6 TRANSCRIPTION FACTOR (EUROFUNG)"/>
    <property type="match status" value="1"/>
</dbReference>
<dbReference type="GO" id="GO:0008270">
    <property type="term" value="F:zinc ion binding"/>
    <property type="evidence" value="ECO:0007669"/>
    <property type="project" value="InterPro"/>
</dbReference>
<keyword evidence="1" id="KW-0479">Metal-binding</keyword>
<organism evidence="5 6">
    <name type="scientific">Cryptococcus neoformans Tu259-1</name>
    <dbReference type="NCBI Taxonomy" id="1230072"/>
    <lineage>
        <taxon>Eukaryota</taxon>
        <taxon>Fungi</taxon>
        <taxon>Dikarya</taxon>
        <taxon>Basidiomycota</taxon>
        <taxon>Agaricomycotina</taxon>
        <taxon>Tremellomycetes</taxon>
        <taxon>Tremellales</taxon>
        <taxon>Cryptococcaceae</taxon>
        <taxon>Cryptococcus</taxon>
        <taxon>Cryptococcus neoformans species complex</taxon>
    </lineage>
</organism>
<feature type="compositionally biased region" description="Polar residues" evidence="3">
    <location>
        <begin position="166"/>
        <end position="192"/>
    </location>
</feature>
<name>A0A854QJW0_CRYNE</name>
<feature type="region of interest" description="Disordered" evidence="3">
    <location>
        <begin position="1"/>
        <end position="37"/>
    </location>
</feature>
<dbReference type="SMART" id="SM00066">
    <property type="entry name" value="GAL4"/>
    <property type="match status" value="1"/>
</dbReference>
<dbReference type="Gene3D" id="4.10.240.10">
    <property type="entry name" value="Zn(2)-C6 fungal-type DNA-binding domain"/>
    <property type="match status" value="1"/>
</dbReference>
<dbReference type="AlphaFoldDB" id="A0A854QJW0"/>
<dbReference type="InterPro" id="IPR036864">
    <property type="entry name" value="Zn2-C6_fun-type_DNA-bd_sf"/>
</dbReference>
<keyword evidence="2" id="KW-0539">Nucleus</keyword>
<sequence length="740" mass="81991">MPRHVSSSMSSQSSSTVFQQERSQASEPSDLATADDEAPLRLNRGFAQRTTVLQIVNARQPPSCDACRTRKLRCSGRPTSIEITAEGLATSPCNHCREWDLDCSYTYQRKRRGRKNKAVEQLAVQQKARKISQATRPSATTQFDDQAGDARNHAESSGVGYPVDHNLSTQYNSVSVLGPSSNIDTSHQRQPNLPSPVQVRAGGPIPWYSHPSAPTQSAVLQDTGLNGSTSTSGAPDTNSHIQQPTVHPSVDHHENIAEAHTTVTPSDVNASPYHGVSPSTTLSNVSLPISTNIESVLPRHLALHVISLYFEHVYCIIPVIHRPSFEKDLSAHEELRRPTFFALIMSVIAATLIHLPKSYFPIPAHKVRPLSDRCLKACCAVTKSEMDNYNVDLICIKYFLFVVHNKHGNIGLEASAFGEAQYLAVTMGLHREDTYCDLDPINAERGRRVWFLIYNADKFEAVSRQKPVLLRMDEFMGLESTEFPAEVDDESITLEGILPSRTPAPLIAGFNTLTRIVTILGDILISERDLRRQQTTDPEDLLSALREMRKLGQKIRYISDTLPRPFQLEVDQGSSLPEPGWEDAVRGELDMFFSDPLPPETAKDCYLVLKGNIQVTLAMTRLRLILLRENLLNCSGQPGTSSRNAAELVAADIGENTVNWRQSVYQDLYNVVHCLPIRALAANGPSLVTKIRVVAVTLLDTLQPQNEAIDPNIQGMATYLLSRYFKNKAQIQAIGDSDAY</sequence>
<proteinExistence type="predicted"/>
<dbReference type="EMBL" id="AMKT01000027">
    <property type="protein sequence ID" value="OXG25892.1"/>
    <property type="molecule type" value="Genomic_DNA"/>
</dbReference>
<feature type="compositionally biased region" description="Polar residues" evidence="3">
    <location>
        <begin position="212"/>
        <end position="246"/>
    </location>
</feature>
<protein>
    <recommendedName>
        <fullName evidence="4">Zn(2)-C6 fungal-type domain-containing protein</fullName>
    </recommendedName>
</protein>
<feature type="region of interest" description="Disordered" evidence="3">
    <location>
        <begin position="129"/>
        <end position="246"/>
    </location>
</feature>
<accession>A0A854QJW0</accession>
<feature type="compositionally biased region" description="Low complexity" evidence="3">
    <location>
        <begin position="1"/>
        <end position="15"/>
    </location>
</feature>
<dbReference type="CDD" id="cd00067">
    <property type="entry name" value="GAL4"/>
    <property type="match status" value="1"/>
</dbReference>
<evidence type="ECO:0000256" key="3">
    <source>
        <dbReference type="SAM" id="MobiDB-lite"/>
    </source>
</evidence>
<feature type="compositionally biased region" description="Polar residues" evidence="3">
    <location>
        <begin position="16"/>
        <end position="27"/>
    </location>
</feature>
<dbReference type="GO" id="GO:0000981">
    <property type="term" value="F:DNA-binding transcription factor activity, RNA polymerase II-specific"/>
    <property type="evidence" value="ECO:0007669"/>
    <property type="project" value="InterPro"/>
</dbReference>
<gene>
    <name evidence="5" type="ORF">C361_01852</name>
</gene>
<dbReference type="SUPFAM" id="SSF57701">
    <property type="entry name" value="Zn2/Cys6 DNA-binding domain"/>
    <property type="match status" value="1"/>
</dbReference>
<dbReference type="InterPro" id="IPR001138">
    <property type="entry name" value="Zn2Cys6_DnaBD"/>
</dbReference>
<evidence type="ECO:0000259" key="4">
    <source>
        <dbReference type="PROSITE" id="PS50048"/>
    </source>
</evidence>
<dbReference type="GO" id="GO:0003677">
    <property type="term" value="F:DNA binding"/>
    <property type="evidence" value="ECO:0007669"/>
    <property type="project" value="InterPro"/>
</dbReference>
<evidence type="ECO:0000313" key="6">
    <source>
        <dbReference type="Proteomes" id="UP000199727"/>
    </source>
</evidence>
<dbReference type="PANTHER" id="PTHR46910">
    <property type="entry name" value="TRANSCRIPTION FACTOR PDR1"/>
    <property type="match status" value="1"/>
</dbReference>
<dbReference type="GO" id="GO:0006351">
    <property type="term" value="P:DNA-templated transcription"/>
    <property type="evidence" value="ECO:0007669"/>
    <property type="project" value="InterPro"/>
</dbReference>
<dbReference type="PROSITE" id="PS50048">
    <property type="entry name" value="ZN2_CY6_FUNGAL_2"/>
    <property type="match status" value="1"/>
</dbReference>
<comment type="caution">
    <text evidence="5">The sequence shown here is derived from an EMBL/GenBank/DDBJ whole genome shotgun (WGS) entry which is preliminary data.</text>
</comment>
<dbReference type="InterPro" id="IPR050987">
    <property type="entry name" value="AtrR-like"/>
</dbReference>
<dbReference type="OrthoDB" id="1708823at2759"/>
<reference evidence="5 6" key="1">
    <citation type="submission" date="2017-06" db="EMBL/GenBank/DDBJ databases">
        <title>Global population genomics of the pathogenic fungus Cryptococcus neoformans var. grubii.</title>
        <authorList>
            <person name="Cuomo C."/>
            <person name="Litvintseva A."/>
            <person name="Chen Y."/>
            <person name="Young S."/>
            <person name="Zeng Q."/>
            <person name="Chapman S."/>
            <person name="Gujja S."/>
            <person name="Saif S."/>
            <person name="Birren B."/>
        </authorList>
    </citation>
    <scope>NUCLEOTIDE SEQUENCE [LARGE SCALE GENOMIC DNA]</scope>
    <source>
        <strain evidence="5 6">Tu259-1</strain>
    </source>
</reference>
<evidence type="ECO:0000313" key="5">
    <source>
        <dbReference type="EMBL" id="OXG25892.1"/>
    </source>
</evidence>
<dbReference type="CDD" id="cd12148">
    <property type="entry name" value="fungal_TF_MHR"/>
    <property type="match status" value="1"/>
</dbReference>
<dbReference type="Pfam" id="PF00172">
    <property type="entry name" value="Zn_clus"/>
    <property type="match status" value="1"/>
</dbReference>
<dbReference type="InterPro" id="IPR007219">
    <property type="entry name" value="XnlR_reg_dom"/>
</dbReference>
<feature type="domain" description="Zn(2)-C6 fungal-type" evidence="4">
    <location>
        <begin position="63"/>
        <end position="105"/>
    </location>
</feature>
<evidence type="ECO:0000256" key="1">
    <source>
        <dbReference type="ARBA" id="ARBA00022723"/>
    </source>
</evidence>
<dbReference type="Pfam" id="PF04082">
    <property type="entry name" value="Fungal_trans"/>
    <property type="match status" value="1"/>
</dbReference>
<feature type="compositionally biased region" description="Polar residues" evidence="3">
    <location>
        <begin position="132"/>
        <end position="144"/>
    </location>
</feature>